<feature type="region of interest" description="Disordered" evidence="1">
    <location>
        <begin position="74"/>
        <end position="95"/>
    </location>
</feature>
<dbReference type="InterPro" id="IPR012337">
    <property type="entry name" value="RNaseH-like_sf"/>
</dbReference>
<dbReference type="AlphaFoldDB" id="A0A0L0FTZ6"/>
<dbReference type="Proteomes" id="UP000054560">
    <property type="component" value="Unassembled WGS sequence"/>
</dbReference>
<keyword evidence="4" id="KW-1185">Reference proteome</keyword>
<evidence type="ECO:0000313" key="3">
    <source>
        <dbReference type="EMBL" id="KNC80315.1"/>
    </source>
</evidence>
<reference evidence="3 4" key="1">
    <citation type="submission" date="2011-02" db="EMBL/GenBank/DDBJ databases">
        <title>The Genome Sequence of Sphaeroforma arctica JP610.</title>
        <authorList>
            <consortium name="The Broad Institute Genome Sequencing Platform"/>
            <person name="Russ C."/>
            <person name="Cuomo C."/>
            <person name="Young S.K."/>
            <person name="Zeng Q."/>
            <person name="Gargeya S."/>
            <person name="Alvarado L."/>
            <person name="Berlin A."/>
            <person name="Chapman S.B."/>
            <person name="Chen Z."/>
            <person name="Freedman E."/>
            <person name="Gellesch M."/>
            <person name="Goldberg J."/>
            <person name="Griggs A."/>
            <person name="Gujja S."/>
            <person name="Heilman E."/>
            <person name="Heiman D."/>
            <person name="Howarth C."/>
            <person name="Mehta T."/>
            <person name="Neiman D."/>
            <person name="Pearson M."/>
            <person name="Roberts A."/>
            <person name="Saif S."/>
            <person name="Shea T."/>
            <person name="Shenoy N."/>
            <person name="Sisk P."/>
            <person name="Stolte C."/>
            <person name="Sykes S."/>
            <person name="White J."/>
            <person name="Yandava C."/>
            <person name="Burger G."/>
            <person name="Gray M.W."/>
            <person name="Holland P.W.H."/>
            <person name="King N."/>
            <person name="Lang F.B.F."/>
            <person name="Roger A.J."/>
            <person name="Ruiz-Trillo I."/>
            <person name="Haas B."/>
            <person name="Nusbaum C."/>
            <person name="Birren B."/>
        </authorList>
    </citation>
    <scope>NUCLEOTIDE SEQUENCE [LARGE SCALE GENOMIC DNA]</scope>
    <source>
        <strain evidence="3 4">JP610</strain>
    </source>
</reference>
<protein>
    <recommendedName>
        <fullName evidence="2">Integrase catalytic domain-containing protein</fullName>
    </recommendedName>
</protein>
<accession>A0A0L0FTZ6</accession>
<name>A0A0L0FTZ6_9EUKA</name>
<evidence type="ECO:0000256" key="1">
    <source>
        <dbReference type="SAM" id="MobiDB-lite"/>
    </source>
</evidence>
<dbReference type="SUPFAM" id="SSF53098">
    <property type="entry name" value="Ribonuclease H-like"/>
    <property type="match status" value="1"/>
</dbReference>
<evidence type="ECO:0000259" key="2">
    <source>
        <dbReference type="PROSITE" id="PS50994"/>
    </source>
</evidence>
<dbReference type="PROSITE" id="PS50994">
    <property type="entry name" value="INTEGRASE"/>
    <property type="match status" value="1"/>
</dbReference>
<dbReference type="InterPro" id="IPR036397">
    <property type="entry name" value="RNaseH_sf"/>
</dbReference>
<organism evidence="3 4">
    <name type="scientific">Sphaeroforma arctica JP610</name>
    <dbReference type="NCBI Taxonomy" id="667725"/>
    <lineage>
        <taxon>Eukaryota</taxon>
        <taxon>Ichthyosporea</taxon>
        <taxon>Ichthyophonida</taxon>
        <taxon>Sphaeroforma</taxon>
    </lineage>
</organism>
<dbReference type="OrthoDB" id="1935865at2759"/>
<dbReference type="GO" id="GO:0003676">
    <property type="term" value="F:nucleic acid binding"/>
    <property type="evidence" value="ECO:0007669"/>
    <property type="project" value="InterPro"/>
</dbReference>
<dbReference type="EMBL" id="KQ242169">
    <property type="protein sequence ID" value="KNC80315.1"/>
    <property type="molecule type" value="Genomic_DNA"/>
</dbReference>
<dbReference type="InterPro" id="IPR001584">
    <property type="entry name" value="Integrase_cat-core"/>
</dbReference>
<gene>
    <name evidence="3" type="ORF">SARC_07328</name>
</gene>
<dbReference type="Gene3D" id="3.30.420.10">
    <property type="entry name" value="Ribonuclease H-like superfamily/Ribonuclease H"/>
    <property type="match status" value="1"/>
</dbReference>
<dbReference type="GO" id="GO:0015074">
    <property type="term" value="P:DNA integration"/>
    <property type="evidence" value="ECO:0007669"/>
    <property type="project" value="InterPro"/>
</dbReference>
<evidence type="ECO:0000313" key="4">
    <source>
        <dbReference type="Proteomes" id="UP000054560"/>
    </source>
</evidence>
<dbReference type="RefSeq" id="XP_014154217.1">
    <property type="nucleotide sequence ID" value="XM_014298742.1"/>
</dbReference>
<feature type="domain" description="Integrase catalytic" evidence="2">
    <location>
        <begin position="227"/>
        <end position="345"/>
    </location>
</feature>
<dbReference type="GeneID" id="25907832"/>
<sequence>MPTATQNILSVQVLQRHNYVIYLPSEPNKFVPTECHILQNDELLHRNGQYTVANFTATSLENWHDRLGHRCDPRNTLTTSNTTPTTPAKPSHDDWKLNPTLVKTHVTDVFGEIGIDLFAQKHNAQVPVYCSLEPDAPLHDAFKQSWQQPNTHLYGNILSVSKHGEMHFSSLRRKMVLSLRGFRFNLTRATTTKRNFSYTHMWNSSKPPPTRSYRMALRIPDRLSGDESTLPPVGTVFHVDLHTGLPTSPTGYTCNIKYVDANSGQPFVYPLRHNDDASATLDVFYTDIGKDYLANLRELKCDRGGKFVSKEFNSVNTLQHVKVTCIPTNTPQLHGLVERTNEQLV</sequence>
<feature type="compositionally biased region" description="Low complexity" evidence="1">
    <location>
        <begin position="75"/>
        <end position="86"/>
    </location>
</feature>
<proteinExistence type="predicted"/>